<name>A0ABD5UTX9_9EURY</name>
<dbReference type="RefSeq" id="WP_379743805.1">
    <property type="nucleotide sequence ID" value="NZ_JBHSVN010000001.1"/>
</dbReference>
<reference evidence="1 2" key="1">
    <citation type="journal article" date="2019" name="Int. J. Syst. Evol. Microbiol.">
        <title>The Global Catalogue of Microorganisms (GCM) 10K type strain sequencing project: providing services to taxonomists for standard genome sequencing and annotation.</title>
        <authorList>
            <consortium name="The Broad Institute Genomics Platform"/>
            <consortium name="The Broad Institute Genome Sequencing Center for Infectious Disease"/>
            <person name="Wu L."/>
            <person name="Ma J."/>
        </authorList>
    </citation>
    <scope>NUCLEOTIDE SEQUENCE [LARGE SCALE GENOMIC DNA]</scope>
    <source>
        <strain evidence="1 2">SKJ47</strain>
    </source>
</reference>
<comment type="caution">
    <text evidence="1">The sequence shown here is derived from an EMBL/GenBank/DDBJ whole genome shotgun (WGS) entry which is preliminary data.</text>
</comment>
<keyword evidence="2" id="KW-1185">Reference proteome</keyword>
<organism evidence="1 2">
    <name type="scientific">Halopenitus salinus</name>
    <dbReference type="NCBI Taxonomy" id="1198295"/>
    <lineage>
        <taxon>Archaea</taxon>
        <taxon>Methanobacteriati</taxon>
        <taxon>Methanobacteriota</taxon>
        <taxon>Stenosarchaea group</taxon>
        <taxon>Halobacteria</taxon>
        <taxon>Halobacteriales</taxon>
        <taxon>Haloferacaceae</taxon>
        <taxon>Halopenitus</taxon>
    </lineage>
</organism>
<accession>A0ABD5UTX9</accession>
<evidence type="ECO:0000313" key="2">
    <source>
        <dbReference type="Proteomes" id="UP001596296"/>
    </source>
</evidence>
<protein>
    <submittedName>
        <fullName evidence="1">Uncharacterized protein</fullName>
    </submittedName>
</protein>
<evidence type="ECO:0000313" key="1">
    <source>
        <dbReference type="EMBL" id="MFC6892840.1"/>
    </source>
</evidence>
<sequence length="118" mass="13225">MSGDEVDVYGVLDVNDENEVLAPDWFTTDGDWLVVTPNSTHQAGASDLNVPRSNDIEEVGPFPISLSDWEGVGLAPPDREHLMRVKNEVKEKLPPDKILIEVNGERRFYRVPREDPLG</sequence>
<proteinExistence type="predicted"/>
<gene>
    <name evidence="1" type="ORF">ACFQE9_09515</name>
</gene>
<dbReference type="Proteomes" id="UP001596296">
    <property type="component" value="Unassembled WGS sequence"/>
</dbReference>
<dbReference type="AlphaFoldDB" id="A0ABD5UTX9"/>
<dbReference type="EMBL" id="JBHSXL010000009">
    <property type="protein sequence ID" value="MFC6892840.1"/>
    <property type="molecule type" value="Genomic_DNA"/>
</dbReference>